<dbReference type="Proteomes" id="UP000223913">
    <property type="component" value="Unassembled WGS sequence"/>
</dbReference>
<evidence type="ECO:0000313" key="2">
    <source>
        <dbReference type="EMBL" id="PHN05864.1"/>
    </source>
</evidence>
<proteinExistence type="predicted"/>
<evidence type="ECO:0000256" key="1">
    <source>
        <dbReference type="SAM" id="Phobius"/>
    </source>
</evidence>
<protein>
    <submittedName>
        <fullName evidence="2">Uncharacterized protein</fullName>
    </submittedName>
</protein>
<reference evidence="2 3" key="1">
    <citation type="submission" date="2017-10" db="EMBL/GenBank/DDBJ databases">
        <title>The draft genome sequence of Lewinella nigricans NBRC 102662.</title>
        <authorList>
            <person name="Wang K."/>
        </authorList>
    </citation>
    <scope>NUCLEOTIDE SEQUENCE [LARGE SCALE GENOMIC DNA]</scope>
    <source>
        <strain evidence="2 3">NBRC 102662</strain>
    </source>
</reference>
<keyword evidence="1" id="KW-0812">Transmembrane</keyword>
<keyword evidence="1" id="KW-0472">Membrane</keyword>
<sequence>MKDQKLDDFLKEWEATWERPGAKEYFRQLGRIALLVIVLLLIVYSCDRLKEIQETDRNIEARF</sequence>
<keyword evidence="3" id="KW-1185">Reference proteome</keyword>
<dbReference type="EMBL" id="PDUD01000020">
    <property type="protein sequence ID" value="PHN05864.1"/>
    <property type="molecule type" value="Genomic_DNA"/>
</dbReference>
<evidence type="ECO:0000313" key="3">
    <source>
        <dbReference type="Proteomes" id="UP000223913"/>
    </source>
</evidence>
<dbReference type="AlphaFoldDB" id="A0A2D0NBJ0"/>
<organism evidence="2 3">
    <name type="scientific">Flavilitoribacter nigricans (strain ATCC 23147 / DSM 23189 / NBRC 102662 / NCIMB 1420 / SS-2)</name>
    <name type="common">Lewinella nigricans</name>
    <dbReference type="NCBI Taxonomy" id="1122177"/>
    <lineage>
        <taxon>Bacteria</taxon>
        <taxon>Pseudomonadati</taxon>
        <taxon>Bacteroidota</taxon>
        <taxon>Saprospiria</taxon>
        <taxon>Saprospirales</taxon>
        <taxon>Lewinellaceae</taxon>
        <taxon>Flavilitoribacter</taxon>
    </lineage>
</organism>
<keyword evidence="1" id="KW-1133">Transmembrane helix</keyword>
<gene>
    <name evidence="2" type="ORF">CRP01_15470</name>
</gene>
<dbReference type="RefSeq" id="WP_099150954.1">
    <property type="nucleotide sequence ID" value="NZ_PDUD01000020.1"/>
</dbReference>
<comment type="caution">
    <text evidence="2">The sequence shown here is derived from an EMBL/GenBank/DDBJ whole genome shotgun (WGS) entry which is preliminary data.</text>
</comment>
<feature type="transmembrane region" description="Helical" evidence="1">
    <location>
        <begin position="25"/>
        <end position="44"/>
    </location>
</feature>
<accession>A0A2D0NBJ0</accession>
<name>A0A2D0NBJ0_FLAN2</name>